<organism evidence="2 3">
    <name type="scientific">Gemmatimonas phototrophica</name>
    <dbReference type="NCBI Taxonomy" id="1379270"/>
    <lineage>
        <taxon>Bacteria</taxon>
        <taxon>Pseudomonadati</taxon>
        <taxon>Gemmatimonadota</taxon>
        <taxon>Gemmatimonadia</taxon>
        <taxon>Gemmatimonadales</taxon>
        <taxon>Gemmatimonadaceae</taxon>
        <taxon>Gemmatimonas</taxon>
    </lineage>
</organism>
<feature type="signal peptide" evidence="1">
    <location>
        <begin position="1"/>
        <end position="30"/>
    </location>
</feature>
<name>A0A143BIW6_9BACT</name>
<reference evidence="2 3" key="1">
    <citation type="journal article" date="2014" name="Proc. Natl. Acad. Sci. U.S.A.">
        <title>Functional type 2 photosynthetic reaction centers found in the rare bacterial phylum Gemmatimonadetes.</title>
        <authorList>
            <person name="Zeng Y."/>
            <person name="Feng F."/>
            <person name="Medova H."/>
            <person name="Dean J."/>
            <person name="Koblizek M."/>
        </authorList>
    </citation>
    <scope>NUCLEOTIDE SEQUENCE [LARGE SCALE GENOMIC DNA]</scope>
    <source>
        <strain evidence="2 3">AP64</strain>
    </source>
</reference>
<sequence length="338" mass="35672">MLTAGAIFIRPVSAASRAATWFAFSATLLACGKAVPSGDRTDSGETSRTASLQLLQPPASLPLTLQTANGAQRGVVPPAGDERFRTALRTDDEATARLCGVLVGRSRFSEVLPFGWPVDSLMPQLAPKILTGADVYGLRVLVPGKEASYRFEGFTRDGATRVSLRWPVRSERSVPATASDPEIEAVIQPSPASLDSLVMALRYADTTARPPGNVPATTVSAPDIARAVRLVRDVPYFPIGFSAPCRDAHFFLTVGAGIDKVIRVLVKKDERITATVASSTGKIAVSVVAGPGDAPLAASATATATADGYVVVRVRYTTTAPGDPIQQTILLRVMSEQR</sequence>
<protein>
    <submittedName>
        <fullName evidence="2">Uncharacterized protein</fullName>
    </submittedName>
</protein>
<evidence type="ECO:0000256" key="1">
    <source>
        <dbReference type="SAM" id="SignalP"/>
    </source>
</evidence>
<dbReference type="EMBL" id="CP011454">
    <property type="protein sequence ID" value="AMW04521.1"/>
    <property type="molecule type" value="Genomic_DNA"/>
</dbReference>
<feature type="chain" id="PRO_5007506905" evidence="1">
    <location>
        <begin position="31"/>
        <end position="338"/>
    </location>
</feature>
<dbReference type="STRING" id="1379270.GEMMAAP_06005"/>
<gene>
    <name evidence="2" type="ORF">GEMMAAP_06005</name>
</gene>
<keyword evidence="3" id="KW-1185">Reference proteome</keyword>
<keyword evidence="1" id="KW-0732">Signal</keyword>
<dbReference type="AlphaFoldDB" id="A0A143BIW6"/>
<dbReference type="Proteomes" id="UP000076404">
    <property type="component" value="Chromosome"/>
</dbReference>
<dbReference type="KEGG" id="gph:GEMMAAP_06005"/>
<accession>A0A143BIW6</accession>
<evidence type="ECO:0000313" key="3">
    <source>
        <dbReference type="Proteomes" id="UP000076404"/>
    </source>
</evidence>
<evidence type="ECO:0000313" key="2">
    <source>
        <dbReference type="EMBL" id="AMW04521.1"/>
    </source>
</evidence>
<reference evidence="2 3" key="2">
    <citation type="journal article" date="2016" name="Environ. Microbiol. Rep.">
        <title>Metagenomic evidence for the presence of phototrophic Gemmatimonadetes bacteria in diverse environments.</title>
        <authorList>
            <person name="Zeng Y."/>
            <person name="Baumbach J."/>
            <person name="Barbosa E.G."/>
            <person name="Azevedo V."/>
            <person name="Zhang C."/>
            <person name="Koblizek M."/>
        </authorList>
    </citation>
    <scope>NUCLEOTIDE SEQUENCE [LARGE SCALE GENOMIC DNA]</scope>
    <source>
        <strain evidence="2 3">AP64</strain>
    </source>
</reference>
<dbReference type="RefSeq" id="WP_026850256.1">
    <property type="nucleotide sequence ID" value="NZ_CP011454.1"/>
</dbReference>
<proteinExistence type="predicted"/>